<accession>A0A6J3LX91</accession>
<evidence type="ECO:0000256" key="8">
    <source>
        <dbReference type="ARBA" id="ARBA00023054"/>
    </source>
</evidence>
<comment type="subcellular location">
    <subcellularLocation>
        <location evidence="1">Cell membrane</location>
        <topology evidence="1">Multi-pass membrane protein</topology>
    </subcellularLocation>
</comment>
<reference evidence="18" key="1">
    <citation type="submission" date="2020-01" db="EMBL/GenBank/DDBJ databases">
        <authorList>
            <consortium name="DOE Joint Genome Institute"/>
            <person name="Haridas S."/>
            <person name="Albert R."/>
            <person name="Binder M."/>
            <person name="Bloem J."/>
            <person name="Labutti K."/>
            <person name="Salamov A."/>
            <person name="Andreopoulos B."/>
            <person name="Baker S.E."/>
            <person name="Barry K."/>
            <person name="Bills G."/>
            <person name="Bluhm B.H."/>
            <person name="Cannon C."/>
            <person name="Castanera R."/>
            <person name="Culley D.E."/>
            <person name="Daum C."/>
            <person name="Ezra D."/>
            <person name="Gonzalez J.B."/>
            <person name="Henrissat B."/>
            <person name="Kuo A."/>
            <person name="Liang C."/>
            <person name="Lipzen A."/>
            <person name="Lutzoni F."/>
            <person name="Magnuson J."/>
            <person name="Mondo S."/>
            <person name="Nolan M."/>
            <person name="Ohm R."/>
            <person name="Pangilinan J."/>
            <person name="Park H.-J."/>
            <person name="Ramirez L."/>
            <person name="Alfaro M."/>
            <person name="Sun H."/>
            <person name="Tritt A."/>
            <person name="Yoshinaga Y."/>
            <person name="Zwiers L.-H."/>
            <person name="Turgeon B.G."/>
            <person name="Goodwin S.B."/>
            <person name="Spatafora J.W."/>
            <person name="Crous P.W."/>
            <person name="Grigoriev I.V."/>
        </authorList>
    </citation>
    <scope>NUCLEOTIDE SEQUENCE</scope>
    <source>
        <strain evidence="18">CBS 342.82</strain>
    </source>
</reference>
<feature type="transmembrane region" description="Helical" evidence="15">
    <location>
        <begin position="83"/>
        <end position="105"/>
    </location>
</feature>
<keyword evidence="8 13" id="KW-0175">Coiled coil</keyword>
<evidence type="ECO:0000259" key="16">
    <source>
        <dbReference type="Pfam" id="PF00520"/>
    </source>
</evidence>
<keyword evidence="9" id="KW-0406">Ion transport</keyword>
<keyword evidence="10 15" id="KW-0472">Membrane</keyword>
<evidence type="ECO:0000256" key="14">
    <source>
        <dbReference type="SAM" id="MobiDB-lite"/>
    </source>
</evidence>
<dbReference type="GeneID" id="54366510"/>
<evidence type="ECO:0000256" key="15">
    <source>
        <dbReference type="SAM" id="Phobius"/>
    </source>
</evidence>
<evidence type="ECO:0000256" key="9">
    <source>
        <dbReference type="ARBA" id="ARBA00023065"/>
    </source>
</evidence>
<sequence length="259" mass="29115">MSAGPTRTRSYLLRPQTKSGKDYSSTAIMTRSSEQQPLLPSDSTQEYHHFSDHNDNNSSLEFSMSNTIAKYRSQTRQFLSSSIGHYIVLALISLDISSIFAEFLVKSLACDKTISRDGAEVAEGILGVVSLVFSSLFMIELAATIWAFGLRYFSANALHILDAAVILLSFAIDCVLLVRHRHPSSEGDSARRFSQLIILLRLWRVFKIVEELGVSGAQGQMVEPLEERVKELEEENRVLRERLDRESEVVREDGGREEV</sequence>
<dbReference type="PANTHER" id="PTHR46480:SF1">
    <property type="entry name" value="VOLTAGE-GATED HYDROGEN CHANNEL 1"/>
    <property type="match status" value="1"/>
</dbReference>
<dbReference type="AlphaFoldDB" id="A0A6J3LX91"/>
<keyword evidence="17" id="KW-1185">Reference proteome</keyword>
<dbReference type="OrthoDB" id="427456at2759"/>
<keyword evidence="11" id="KW-0407">Ion channel</keyword>
<evidence type="ECO:0000256" key="2">
    <source>
        <dbReference type="ARBA" id="ARBA00015897"/>
    </source>
</evidence>
<evidence type="ECO:0000256" key="6">
    <source>
        <dbReference type="ARBA" id="ARBA00022882"/>
    </source>
</evidence>
<evidence type="ECO:0000313" key="17">
    <source>
        <dbReference type="Proteomes" id="UP000504637"/>
    </source>
</evidence>
<evidence type="ECO:0000256" key="11">
    <source>
        <dbReference type="ARBA" id="ARBA00023303"/>
    </source>
</evidence>
<protein>
    <recommendedName>
        <fullName evidence="2">Voltage-gated hydrogen channel 1</fullName>
    </recommendedName>
    <alternativeName>
        <fullName evidence="12">Hydrogen voltage-gated channel 1</fullName>
    </alternativeName>
</protein>
<dbReference type="GO" id="GO:0034702">
    <property type="term" value="C:monoatomic ion channel complex"/>
    <property type="evidence" value="ECO:0007669"/>
    <property type="project" value="UniProtKB-KW"/>
</dbReference>
<feature type="transmembrane region" description="Helical" evidence="15">
    <location>
        <begin position="160"/>
        <end position="178"/>
    </location>
</feature>
<name>A0A6J3LX91_9PEZI</name>
<evidence type="ECO:0000256" key="10">
    <source>
        <dbReference type="ARBA" id="ARBA00023136"/>
    </source>
</evidence>
<gene>
    <name evidence="18" type="ORF">K489DRAFT_54691</name>
</gene>
<evidence type="ECO:0000256" key="1">
    <source>
        <dbReference type="ARBA" id="ARBA00004651"/>
    </source>
</evidence>
<evidence type="ECO:0000313" key="18">
    <source>
        <dbReference type="RefSeq" id="XP_033457407.1"/>
    </source>
</evidence>
<evidence type="ECO:0000256" key="5">
    <source>
        <dbReference type="ARBA" id="ARBA00022692"/>
    </source>
</evidence>
<dbReference type="Gene3D" id="1.20.120.350">
    <property type="entry name" value="Voltage-gated potassium channels. Chain C"/>
    <property type="match status" value="1"/>
</dbReference>
<dbReference type="InterPro" id="IPR027359">
    <property type="entry name" value="Volt_channel_dom_sf"/>
</dbReference>
<evidence type="ECO:0000256" key="7">
    <source>
        <dbReference type="ARBA" id="ARBA00022989"/>
    </source>
</evidence>
<feature type="transmembrane region" description="Helical" evidence="15">
    <location>
        <begin position="125"/>
        <end position="148"/>
    </location>
</feature>
<keyword evidence="3" id="KW-0813">Transport</keyword>
<proteinExistence type="predicted"/>
<reference evidence="18" key="2">
    <citation type="submission" date="2020-04" db="EMBL/GenBank/DDBJ databases">
        <authorList>
            <consortium name="NCBI Genome Project"/>
        </authorList>
    </citation>
    <scope>NUCLEOTIDE SEQUENCE</scope>
    <source>
        <strain evidence="18">CBS 342.82</strain>
    </source>
</reference>
<dbReference type="PANTHER" id="PTHR46480">
    <property type="entry name" value="F20B24.22"/>
    <property type="match status" value="1"/>
</dbReference>
<feature type="coiled-coil region" evidence="13">
    <location>
        <begin position="222"/>
        <end position="249"/>
    </location>
</feature>
<reference evidence="18" key="3">
    <citation type="submission" date="2025-08" db="UniProtKB">
        <authorList>
            <consortium name="RefSeq"/>
        </authorList>
    </citation>
    <scope>IDENTIFICATION</scope>
    <source>
        <strain evidence="18">CBS 342.82</strain>
    </source>
</reference>
<evidence type="ECO:0000256" key="12">
    <source>
        <dbReference type="ARBA" id="ARBA00031989"/>
    </source>
</evidence>
<organism evidence="18">
    <name type="scientific">Dissoconium aciculare CBS 342.82</name>
    <dbReference type="NCBI Taxonomy" id="1314786"/>
    <lineage>
        <taxon>Eukaryota</taxon>
        <taxon>Fungi</taxon>
        <taxon>Dikarya</taxon>
        <taxon>Ascomycota</taxon>
        <taxon>Pezizomycotina</taxon>
        <taxon>Dothideomycetes</taxon>
        <taxon>Dothideomycetidae</taxon>
        <taxon>Mycosphaerellales</taxon>
        <taxon>Dissoconiaceae</taxon>
        <taxon>Dissoconium</taxon>
    </lineage>
</organism>
<dbReference type="Pfam" id="PF00520">
    <property type="entry name" value="Ion_trans"/>
    <property type="match status" value="1"/>
</dbReference>
<keyword evidence="6" id="KW-0851">Voltage-gated channel</keyword>
<dbReference type="RefSeq" id="XP_033457407.1">
    <property type="nucleotide sequence ID" value="XM_033608710.1"/>
</dbReference>
<evidence type="ECO:0000256" key="3">
    <source>
        <dbReference type="ARBA" id="ARBA00022448"/>
    </source>
</evidence>
<feature type="region of interest" description="Disordered" evidence="14">
    <location>
        <begin position="1"/>
        <end position="50"/>
    </location>
</feature>
<feature type="compositionally biased region" description="Polar residues" evidence="14">
    <location>
        <begin position="16"/>
        <end position="44"/>
    </location>
</feature>
<dbReference type="SUPFAM" id="SSF81324">
    <property type="entry name" value="Voltage-gated potassium channels"/>
    <property type="match status" value="1"/>
</dbReference>
<evidence type="ECO:0000256" key="13">
    <source>
        <dbReference type="SAM" id="Coils"/>
    </source>
</evidence>
<dbReference type="Proteomes" id="UP000504637">
    <property type="component" value="Unplaced"/>
</dbReference>
<dbReference type="InterPro" id="IPR005821">
    <property type="entry name" value="Ion_trans_dom"/>
</dbReference>
<keyword evidence="4" id="KW-1003">Cell membrane</keyword>
<keyword evidence="7 15" id="KW-1133">Transmembrane helix</keyword>
<evidence type="ECO:0000256" key="4">
    <source>
        <dbReference type="ARBA" id="ARBA00022475"/>
    </source>
</evidence>
<keyword evidence="5 15" id="KW-0812">Transmembrane</keyword>
<feature type="domain" description="Ion transport" evidence="16">
    <location>
        <begin position="85"/>
        <end position="214"/>
    </location>
</feature>
<dbReference type="GO" id="GO:0005886">
    <property type="term" value="C:plasma membrane"/>
    <property type="evidence" value="ECO:0007669"/>
    <property type="project" value="UniProtKB-SubCell"/>
</dbReference>
<dbReference type="GO" id="GO:0030171">
    <property type="term" value="F:voltage-gated proton channel activity"/>
    <property type="evidence" value="ECO:0007669"/>
    <property type="project" value="InterPro"/>
</dbReference>
<dbReference type="InterPro" id="IPR031846">
    <property type="entry name" value="Hvcn1"/>
</dbReference>